<feature type="compositionally biased region" description="Polar residues" evidence="1">
    <location>
        <begin position="370"/>
        <end position="379"/>
    </location>
</feature>
<feature type="region of interest" description="Disordered" evidence="1">
    <location>
        <begin position="314"/>
        <end position="379"/>
    </location>
</feature>
<dbReference type="EMBL" id="JBDKXB010000027">
    <property type="protein sequence ID" value="MEY6433746.1"/>
    <property type="molecule type" value="Genomic_DNA"/>
</dbReference>
<evidence type="ECO:0000313" key="4">
    <source>
        <dbReference type="Proteomes" id="UP001564408"/>
    </source>
</evidence>
<comment type="caution">
    <text evidence="3">The sequence shown here is derived from an EMBL/GenBank/DDBJ whole genome shotgun (WGS) entry which is preliminary data.</text>
</comment>
<feature type="chain" id="PRO_5046672035" description="Lysozyme inhibitor LprI N-terminal domain-containing protein" evidence="2">
    <location>
        <begin position="22"/>
        <end position="379"/>
    </location>
</feature>
<organism evidence="3 4">
    <name type="scientific">Thioalkalicoccus limnaeus</name>
    <dbReference type="NCBI Taxonomy" id="120681"/>
    <lineage>
        <taxon>Bacteria</taxon>
        <taxon>Pseudomonadati</taxon>
        <taxon>Pseudomonadota</taxon>
        <taxon>Gammaproteobacteria</taxon>
        <taxon>Chromatiales</taxon>
        <taxon>Chromatiaceae</taxon>
        <taxon>Thioalkalicoccus</taxon>
    </lineage>
</organism>
<protein>
    <recommendedName>
        <fullName evidence="5">Lysozyme inhibitor LprI N-terminal domain-containing protein</fullName>
    </recommendedName>
</protein>
<reference evidence="3 4" key="1">
    <citation type="submission" date="2024-05" db="EMBL/GenBank/DDBJ databases">
        <title>Genome Sequence and Characterization of the New Strain Purple Sulfur Bacterium of Genus Thioalkalicoccus.</title>
        <authorList>
            <person name="Bryantseva I.A."/>
            <person name="Kyndt J.A."/>
            <person name="Imhoff J.F."/>
        </authorList>
    </citation>
    <scope>NUCLEOTIDE SEQUENCE [LARGE SCALE GENOMIC DNA]</scope>
    <source>
        <strain evidence="3 4">Um2</strain>
    </source>
</reference>
<feature type="compositionally biased region" description="Polar residues" evidence="1">
    <location>
        <begin position="327"/>
        <end position="336"/>
    </location>
</feature>
<name>A0ABV4BGT9_9GAMM</name>
<accession>A0ABV4BGT9</accession>
<evidence type="ECO:0000313" key="3">
    <source>
        <dbReference type="EMBL" id="MEY6433746.1"/>
    </source>
</evidence>
<evidence type="ECO:0000256" key="2">
    <source>
        <dbReference type="SAM" id="SignalP"/>
    </source>
</evidence>
<keyword evidence="2" id="KW-0732">Signal</keyword>
<keyword evidence="4" id="KW-1185">Reference proteome</keyword>
<evidence type="ECO:0000256" key="1">
    <source>
        <dbReference type="SAM" id="MobiDB-lite"/>
    </source>
</evidence>
<dbReference type="RefSeq" id="WP_369668133.1">
    <property type="nucleotide sequence ID" value="NZ_JBDKXB010000027.1"/>
</dbReference>
<proteinExistence type="predicted"/>
<sequence length="379" mass="41039">MRSPHTRAGWSLALLSMAALLANCNTMPTMPGPDGGIADGDENTDPRFVRTDKRGTIGQLRIVGQNVFVDDRRLERGQRLANNASVRTGPRSWVRVEFDPAIETGCRTLVQGFRQGNLYGESKACPHEVTGEPGTVRAERVPTRYHLGAQGRSLVITVIEGTAVVWASGDPSRPVRVGPMQEARIEPGAVAGPTGVTRRQVQERTAWRTSLERGLGSGIDIDPGLCERYATEAVSQYRQNLRYRCGFDGPLWAPDHATHLKWCLAEGEPKSLEARTAAREQALRECRAQGQGTGQWEGIVGPILQGIVSELLRRSGESSAGGRATETDTGSASQDGSAPERPDPDSTNPDVPATQVPSRLDPGMRVRIPTTPNTEPVLR</sequence>
<gene>
    <name evidence="3" type="ORF">ABC977_15180</name>
</gene>
<dbReference type="Proteomes" id="UP001564408">
    <property type="component" value="Unassembled WGS sequence"/>
</dbReference>
<evidence type="ECO:0008006" key="5">
    <source>
        <dbReference type="Google" id="ProtNLM"/>
    </source>
</evidence>
<feature type="signal peptide" evidence="2">
    <location>
        <begin position="1"/>
        <end position="21"/>
    </location>
</feature>